<dbReference type="GO" id="GO:0005524">
    <property type="term" value="F:ATP binding"/>
    <property type="evidence" value="ECO:0007669"/>
    <property type="project" value="UniProtKB-UniRule"/>
</dbReference>
<dbReference type="PROSITE" id="PS50012">
    <property type="entry name" value="RCC1_3"/>
    <property type="match status" value="3"/>
</dbReference>
<dbReference type="InterPro" id="IPR000408">
    <property type="entry name" value="Reg_chr_condens"/>
</dbReference>
<dbReference type="Proteomes" id="UP001292094">
    <property type="component" value="Unassembled WGS sequence"/>
</dbReference>
<dbReference type="Gene3D" id="3.30.200.20">
    <property type="entry name" value="Phosphorylase Kinase, domain 1"/>
    <property type="match status" value="1"/>
</dbReference>
<dbReference type="EMBL" id="JAWZYT010000285">
    <property type="protein sequence ID" value="KAK4325365.1"/>
    <property type="molecule type" value="Genomic_DNA"/>
</dbReference>
<evidence type="ECO:0000256" key="16">
    <source>
        <dbReference type="PROSITE-ProRule" id="PRU10141"/>
    </source>
</evidence>
<evidence type="ECO:0000256" key="6">
    <source>
        <dbReference type="ARBA" id="ARBA00022527"/>
    </source>
</evidence>
<evidence type="ECO:0000259" key="18">
    <source>
        <dbReference type="PROSITE" id="PS50011"/>
    </source>
</evidence>
<dbReference type="PRINTS" id="PR00633">
    <property type="entry name" value="RCCNDNSATION"/>
</dbReference>
<sequence>MNHYETMQAIGRGAYGNVYLYRRLYDNKQIVIKMIPMESITKAEGELTKNEVRILSMLQHPNIIEYYDNFIENNTMMIVMEYAPGGNLYDYLRTRGEGNLLQEEDVLNLFCQLVLGLQHIHESNILHRDIKSNNILLDRSHRIVKIGDFGISKILSSKSKAHTVVGTPCYLSPELCQEKPYNQRSDVWALGCVLYEMLALRRAFEAETLPALIMKILRGIFEPIHPHYSTEMRSLVHLLLHTDPAQRPDCHQVISHPLVFPALCRLHADLGMLRCVSRPLRLSSVGTRGRSSRGSEDSTDRERPIEEERRGEDSREKTPGGEDTTGLWREEEEDTGNEEKRDGEEEVGIEKKKRLDGKQIKEKKSERPLISTSSSVFYWTHCGTPVRLSVGEVEGDVVEVSASRTNQMAVTSHGHVIHWPNLNQLGLEGRGEQEGERSIPVTAVVGVVLKCPTSVTVVQAACGDGFMACVTDRGILLTMGDGLSGSLGHGDTSDVGRLRMVESLLGVTVVEVACGARHILARAVDGDVYAWGCGIDGRLGVGTRTTQLQPRPVELPESCGMGETCSELEMGQVVGLAAGEDSSILITSSGQLLAAGSNRHNKVCVDETDAAGRETLKQVEGVATFVPVCSQPLVGVRVAQVTLGPSHSLFLTDGGEVWSSGDDTHGQLGHRVSLAVPHNLRTSARVDLHGAKAVKVVCGANFSLAVTTAGEVYSWGGREKTSYTSGENKEMRIASQQQQQQLQQQEAWMLTNAYPAPPNITFQGTISTTSTTCSEPVPINLGEKLKGRVSMAVGGDYVLLSHRL</sequence>
<dbReference type="FunFam" id="1.10.510.10:FF:000262">
    <property type="entry name" value="Serine/threonine-protein kinase Nek8"/>
    <property type="match status" value="1"/>
</dbReference>
<dbReference type="FunFam" id="3.30.200.20:FF:000097">
    <property type="entry name" value="Probable serine/threonine-protein kinase nek1"/>
    <property type="match status" value="1"/>
</dbReference>
<dbReference type="PANTHER" id="PTHR44535:SF4">
    <property type="entry name" value="SERINE_THREONINE-PROTEIN KINASE NEK8"/>
    <property type="match status" value="1"/>
</dbReference>
<evidence type="ECO:0000256" key="7">
    <source>
        <dbReference type="ARBA" id="ARBA00022553"/>
    </source>
</evidence>
<keyword evidence="5" id="KW-0963">Cytoplasm</keyword>
<dbReference type="PROSITE" id="PS00107">
    <property type="entry name" value="PROTEIN_KINASE_ATP"/>
    <property type="match status" value="1"/>
</dbReference>
<organism evidence="19 20">
    <name type="scientific">Petrolisthes manimaculis</name>
    <dbReference type="NCBI Taxonomy" id="1843537"/>
    <lineage>
        <taxon>Eukaryota</taxon>
        <taxon>Metazoa</taxon>
        <taxon>Ecdysozoa</taxon>
        <taxon>Arthropoda</taxon>
        <taxon>Crustacea</taxon>
        <taxon>Multicrustacea</taxon>
        <taxon>Malacostraca</taxon>
        <taxon>Eumalacostraca</taxon>
        <taxon>Eucarida</taxon>
        <taxon>Decapoda</taxon>
        <taxon>Pleocyemata</taxon>
        <taxon>Anomura</taxon>
        <taxon>Galatheoidea</taxon>
        <taxon>Porcellanidae</taxon>
        <taxon>Petrolisthes</taxon>
    </lineage>
</organism>
<dbReference type="InterPro" id="IPR000719">
    <property type="entry name" value="Prot_kinase_dom"/>
</dbReference>
<comment type="caution">
    <text evidence="19">The sequence shown here is derived from an EMBL/GenBank/DDBJ whole genome shotgun (WGS) entry which is preliminary data.</text>
</comment>
<dbReference type="EC" id="2.7.11.1" evidence="4"/>
<dbReference type="SMART" id="SM00220">
    <property type="entry name" value="S_TKc"/>
    <property type="match status" value="1"/>
</dbReference>
<evidence type="ECO:0000256" key="5">
    <source>
        <dbReference type="ARBA" id="ARBA00022490"/>
    </source>
</evidence>
<dbReference type="InterPro" id="IPR009091">
    <property type="entry name" value="RCC1/BLIP-II"/>
</dbReference>
<evidence type="ECO:0000256" key="12">
    <source>
        <dbReference type="ARBA" id="ARBA00022777"/>
    </source>
</evidence>
<dbReference type="GO" id="GO:0004674">
    <property type="term" value="F:protein serine/threonine kinase activity"/>
    <property type="evidence" value="ECO:0007669"/>
    <property type="project" value="UniProtKB-KW"/>
</dbReference>
<dbReference type="GO" id="GO:0046872">
    <property type="term" value="F:metal ion binding"/>
    <property type="evidence" value="ECO:0007669"/>
    <property type="project" value="UniProtKB-KW"/>
</dbReference>
<dbReference type="Pfam" id="PF00069">
    <property type="entry name" value="Pkinase"/>
    <property type="match status" value="1"/>
</dbReference>
<gene>
    <name evidence="19" type="ORF">Pmani_004079</name>
</gene>
<feature type="compositionally biased region" description="Basic and acidic residues" evidence="17">
    <location>
        <begin position="356"/>
        <end position="367"/>
    </location>
</feature>
<evidence type="ECO:0000256" key="2">
    <source>
        <dbReference type="ARBA" id="ARBA00004496"/>
    </source>
</evidence>
<evidence type="ECO:0000256" key="10">
    <source>
        <dbReference type="ARBA" id="ARBA00022737"/>
    </source>
</evidence>
<keyword evidence="6" id="KW-0723">Serine/threonine-protein kinase</keyword>
<dbReference type="PROSITE" id="PS50011">
    <property type="entry name" value="PROTEIN_KINASE_DOM"/>
    <property type="match status" value="1"/>
</dbReference>
<comment type="subcellular location">
    <subcellularLocation>
        <location evidence="2">Cytoplasm</location>
    </subcellularLocation>
</comment>
<keyword evidence="10" id="KW-0677">Repeat</keyword>
<evidence type="ECO:0000256" key="8">
    <source>
        <dbReference type="ARBA" id="ARBA00022679"/>
    </source>
</evidence>
<evidence type="ECO:0000256" key="11">
    <source>
        <dbReference type="ARBA" id="ARBA00022741"/>
    </source>
</evidence>
<evidence type="ECO:0000256" key="3">
    <source>
        <dbReference type="ARBA" id="ARBA00010886"/>
    </source>
</evidence>
<dbReference type="CDD" id="cd08215">
    <property type="entry name" value="STKc_Nek"/>
    <property type="match status" value="1"/>
</dbReference>
<name>A0AAE1QEF3_9EUCA</name>
<accession>A0AAE1QEF3</accession>
<keyword evidence="11 16" id="KW-0547">Nucleotide-binding</keyword>
<protein>
    <recommendedName>
        <fullName evidence="4">non-specific serine/threonine protein kinase</fullName>
        <ecNumber evidence="4">2.7.11.1</ecNumber>
    </recommendedName>
</protein>
<comment type="cofactor">
    <cofactor evidence="1">
        <name>Mg(2+)</name>
        <dbReference type="ChEBI" id="CHEBI:18420"/>
    </cofactor>
</comment>
<dbReference type="PANTHER" id="PTHR44535">
    <property type="entry name" value="PROTEIN CBG16200"/>
    <property type="match status" value="1"/>
</dbReference>
<dbReference type="InterPro" id="IPR011009">
    <property type="entry name" value="Kinase-like_dom_sf"/>
</dbReference>
<feature type="repeat" description="RCC1" evidence="15">
    <location>
        <begin position="526"/>
        <end position="589"/>
    </location>
</feature>
<evidence type="ECO:0000256" key="15">
    <source>
        <dbReference type="PROSITE-ProRule" id="PRU00235"/>
    </source>
</evidence>
<dbReference type="Gene3D" id="2.130.10.30">
    <property type="entry name" value="Regulator of chromosome condensation 1/beta-lactamase-inhibitor protein II"/>
    <property type="match status" value="2"/>
</dbReference>
<feature type="region of interest" description="Disordered" evidence="17">
    <location>
        <begin position="284"/>
        <end position="367"/>
    </location>
</feature>
<keyword evidence="8" id="KW-0808">Transferase</keyword>
<keyword evidence="13 16" id="KW-0067">ATP-binding</keyword>
<evidence type="ECO:0000313" key="19">
    <source>
        <dbReference type="EMBL" id="KAK4325365.1"/>
    </source>
</evidence>
<keyword evidence="9" id="KW-0479">Metal-binding</keyword>
<dbReference type="Gene3D" id="1.10.510.10">
    <property type="entry name" value="Transferase(Phosphotransferase) domain 1"/>
    <property type="match status" value="1"/>
</dbReference>
<evidence type="ECO:0000256" key="14">
    <source>
        <dbReference type="ARBA" id="ARBA00022842"/>
    </source>
</evidence>
<evidence type="ECO:0000313" key="20">
    <source>
        <dbReference type="Proteomes" id="UP001292094"/>
    </source>
</evidence>
<feature type="repeat" description="RCC1" evidence="15">
    <location>
        <begin position="655"/>
        <end position="709"/>
    </location>
</feature>
<evidence type="ECO:0000256" key="13">
    <source>
        <dbReference type="ARBA" id="ARBA00022840"/>
    </source>
</evidence>
<dbReference type="InterPro" id="IPR017441">
    <property type="entry name" value="Protein_kinase_ATP_BS"/>
</dbReference>
<dbReference type="PROSITE" id="PS00108">
    <property type="entry name" value="PROTEIN_KINASE_ST"/>
    <property type="match status" value="1"/>
</dbReference>
<evidence type="ECO:0000256" key="17">
    <source>
        <dbReference type="SAM" id="MobiDB-lite"/>
    </source>
</evidence>
<comment type="similarity">
    <text evidence="3">Belongs to the protein kinase superfamily. NEK Ser/Thr protein kinase family. NIMA subfamily.</text>
</comment>
<dbReference type="SUPFAM" id="SSF56112">
    <property type="entry name" value="Protein kinase-like (PK-like)"/>
    <property type="match status" value="1"/>
</dbReference>
<evidence type="ECO:0000256" key="9">
    <source>
        <dbReference type="ARBA" id="ARBA00022723"/>
    </source>
</evidence>
<dbReference type="InterPro" id="IPR008271">
    <property type="entry name" value="Ser/Thr_kinase_AS"/>
</dbReference>
<feature type="compositionally biased region" description="Basic and acidic residues" evidence="17">
    <location>
        <begin position="293"/>
        <end position="320"/>
    </location>
</feature>
<feature type="repeat" description="RCC1" evidence="15">
    <location>
        <begin position="474"/>
        <end position="525"/>
    </location>
</feature>
<dbReference type="InterPro" id="IPR051997">
    <property type="entry name" value="STK_NEK"/>
</dbReference>
<evidence type="ECO:0000256" key="4">
    <source>
        <dbReference type="ARBA" id="ARBA00012513"/>
    </source>
</evidence>
<reference evidence="19" key="1">
    <citation type="submission" date="2023-11" db="EMBL/GenBank/DDBJ databases">
        <title>Genome assemblies of two species of porcelain crab, Petrolisthes cinctipes and Petrolisthes manimaculis (Anomura: Porcellanidae).</title>
        <authorList>
            <person name="Angst P."/>
        </authorList>
    </citation>
    <scope>NUCLEOTIDE SEQUENCE</scope>
    <source>
        <strain evidence="19">PB745_02</strain>
        <tissue evidence="19">Gill</tissue>
    </source>
</reference>
<dbReference type="Pfam" id="PF25390">
    <property type="entry name" value="WD40_RLD"/>
    <property type="match status" value="1"/>
</dbReference>
<proteinExistence type="inferred from homology"/>
<dbReference type="AlphaFoldDB" id="A0AAE1QEF3"/>
<keyword evidence="12" id="KW-0418">Kinase</keyword>
<dbReference type="InterPro" id="IPR058923">
    <property type="entry name" value="RCC1-like_dom"/>
</dbReference>
<keyword evidence="14" id="KW-0460">Magnesium</keyword>
<keyword evidence="20" id="KW-1185">Reference proteome</keyword>
<dbReference type="GO" id="GO:0005737">
    <property type="term" value="C:cytoplasm"/>
    <property type="evidence" value="ECO:0007669"/>
    <property type="project" value="UniProtKB-SubCell"/>
</dbReference>
<keyword evidence="7" id="KW-0597">Phosphoprotein</keyword>
<evidence type="ECO:0000256" key="1">
    <source>
        <dbReference type="ARBA" id="ARBA00001946"/>
    </source>
</evidence>
<feature type="domain" description="Protein kinase" evidence="18">
    <location>
        <begin position="4"/>
        <end position="259"/>
    </location>
</feature>
<feature type="binding site" evidence="16">
    <location>
        <position position="33"/>
    </location>
    <ligand>
        <name>ATP</name>
        <dbReference type="ChEBI" id="CHEBI:30616"/>
    </ligand>
</feature>
<dbReference type="SUPFAM" id="SSF50985">
    <property type="entry name" value="RCC1/BLIP-II"/>
    <property type="match status" value="1"/>
</dbReference>